<dbReference type="InterPro" id="IPR050553">
    <property type="entry name" value="Thioredoxin_ResA/DsbE_sf"/>
</dbReference>
<dbReference type="AlphaFoldDB" id="A0A1I1H8X8"/>
<dbReference type="GO" id="GO:0030313">
    <property type="term" value="C:cell envelope"/>
    <property type="evidence" value="ECO:0007669"/>
    <property type="project" value="UniProtKB-SubCell"/>
</dbReference>
<comment type="subcellular location">
    <subcellularLocation>
        <location evidence="1">Cell envelope</location>
    </subcellularLocation>
</comment>
<dbReference type="InterPro" id="IPR036249">
    <property type="entry name" value="Thioredoxin-like_sf"/>
</dbReference>
<keyword evidence="2" id="KW-0201">Cytochrome c-type biogenesis</keyword>
<dbReference type="STRING" id="927664.SAMN05421780_103248"/>
<feature type="domain" description="Thioredoxin" evidence="5">
    <location>
        <begin position="307"/>
        <end position="447"/>
    </location>
</feature>
<gene>
    <name evidence="6" type="ORF">SAMN05421780_103248</name>
</gene>
<keyword evidence="7" id="KW-1185">Reference proteome</keyword>
<name>A0A1I1H8X8_9BACT</name>
<dbReference type="GO" id="GO:0016209">
    <property type="term" value="F:antioxidant activity"/>
    <property type="evidence" value="ECO:0007669"/>
    <property type="project" value="InterPro"/>
</dbReference>
<organism evidence="6 7">
    <name type="scientific">Flexibacter flexilis DSM 6793</name>
    <dbReference type="NCBI Taxonomy" id="927664"/>
    <lineage>
        <taxon>Bacteria</taxon>
        <taxon>Pseudomonadati</taxon>
        <taxon>Bacteroidota</taxon>
        <taxon>Cytophagia</taxon>
        <taxon>Cytophagales</taxon>
        <taxon>Flexibacteraceae</taxon>
        <taxon>Flexibacter</taxon>
    </lineage>
</organism>
<dbReference type="InterPro" id="IPR025380">
    <property type="entry name" value="DUF4369"/>
</dbReference>
<dbReference type="GO" id="GO:0016853">
    <property type="term" value="F:isomerase activity"/>
    <property type="evidence" value="ECO:0007669"/>
    <property type="project" value="UniProtKB-KW"/>
</dbReference>
<dbReference type="CDD" id="cd02966">
    <property type="entry name" value="TlpA_like_family"/>
    <property type="match status" value="1"/>
</dbReference>
<accession>A0A1I1H8X8</accession>
<dbReference type="InterPro" id="IPR017937">
    <property type="entry name" value="Thioredoxin_CS"/>
</dbReference>
<dbReference type="Proteomes" id="UP000199514">
    <property type="component" value="Unassembled WGS sequence"/>
</dbReference>
<dbReference type="PANTHER" id="PTHR42852">
    <property type="entry name" value="THIOL:DISULFIDE INTERCHANGE PROTEIN DSBE"/>
    <property type="match status" value="1"/>
</dbReference>
<dbReference type="SUPFAM" id="SSF52833">
    <property type="entry name" value="Thioredoxin-like"/>
    <property type="match status" value="1"/>
</dbReference>
<evidence type="ECO:0000313" key="6">
    <source>
        <dbReference type="EMBL" id="SFC20155.1"/>
    </source>
</evidence>
<dbReference type="GO" id="GO:0017004">
    <property type="term" value="P:cytochrome complex assembly"/>
    <property type="evidence" value="ECO:0007669"/>
    <property type="project" value="UniProtKB-KW"/>
</dbReference>
<protein>
    <submittedName>
        <fullName evidence="6">Thiol-disulfide isomerase or thioredoxin</fullName>
    </submittedName>
</protein>
<evidence type="ECO:0000256" key="2">
    <source>
        <dbReference type="ARBA" id="ARBA00022748"/>
    </source>
</evidence>
<dbReference type="RefSeq" id="WP_091510249.1">
    <property type="nucleotide sequence ID" value="NZ_FOLE01000003.1"/>
</dbReference>
<sequence>MNIRHYLIASATLLITNASFGQKSTLKGSLLGVAPSEKIYLFKYFGSELSKADSTKIADNQFEFKFKKALPYGFYRVGLSAQKSVALVLGKEAAPQINGDLAQPEKISFSNSPDNQLYLQYTEYNRTFGKNVAQLQQSANSLGGLQESEPARFQSEMVKLKTKFDSLANAQNDFYKKLNAENPTLFVGKLAGLFMTDAKTDSSNYFRKEDFTNDEFLRGDMLGSKCNIFLQKFVKQDMTAWQTAAKAIVAFAPAKSDGREVVYNTLVNLFMQIDQSFAVTLGADYVKEYPKSNYAKNLVARLPKPEPSVGEIAPNIKLKDRDGKEVELSSLRGKVVLLDFWASWCGPCRMENPNVVKAYDHYKDKGFTIFSVSLDDNRDRWLQAIEKDKLSWPNHVSDLKGWRSAGAALYQVHSIPATFLIDRDGRIIAKNLRGAALDNKLKSLLEK</sequence>
<dbReference type="InterPro" id="IPR013766">
    <property type="entry name" value="Thioredoxin_domain"/>
</dbReference>
<dbReference type="GO" id="GO:0016491">
    <property type="term" value="F:oxidoreductase activity"/>
    <property type="evidence" value="ECO:0007669"/>
    <property type="project" value="InterPro"/>
</dbReference>
<dbReference type="Gene3D" id="3.40.30.10">
    <property type="entry name" value="Glutaredoxin"/>
    <property type="match status" value="1"/>
</dbReference>
<keyword evidence="4" id="KW-0676">Redox-active center</keyword>
<proteinExistence type="predicted"/>
<evidence type="ECO:0000256" key="3">
    <source>
        <dbReference type="ARBA" id="ARBA00023157"/>
    </source>
</evidence>
<evidence type="ECO:0000313" key="7">
    <source>
        <dbReference type="Proteomes" id="UP000199514"/>
    </source>
</evidence>
<keyword evidence="3" id="KW-1015">Disulfide bond</keyword>
<keyword evidence="6" id="KW-0413">Isomerase</keyword>
<dbReference type="Pfam" id="PF14289">
    <property type="entry name" value="DUF4369"/>
    <property type="match status" value="1"/>
</dbReference>
<dbReference type="PANTHER" id="PTHR42852:SF6">
    <property type="entry name" value="THIOL:DISULFIDE INTERCHANGE PROTEIN DSBE"/>
    <property type="match status" value="1"/>
</dbReference>
<dbReference type="InterPro" id="IPR000866">
    <property type="entry name" value="AhpC/TSA"/>
</dbReference>
<evidence type="ECO:0000256" key="1">
    <source>
        <dbReference type="ARBA" id="ARBA00004196"/>
    </source>
</evidence>
<dbReference type="PROSITE" id="PS51352">
    <property type="entry name" value="THIOREDOXIN_2"/>
    <property type="match status" value="1"/>
</dbReference>
<reference evidence="6 7" key="1">
    <citation type="submission" date="2016-10" db="EMBL/GenBank/DDBJ databases">
        <authorList>
            <person name="de Groot N.N."/>
        </authorList>
    </citation>
    <scope>NUCLEOTIDE SEQUENCE [LARGE SCALE GENOMIC DNA]</scope>
    <source>
        <strain evidence="6 7">DSM 6793</strain>
    </source>
</reference>
<dbReference type="OrthoDB" id="743079at2"/>
<dbReference type="Pfam" id="PF00578">
    <property type="entry name" value="AhpC-TSA"/>
    <property type="match status" value="1"/>
</dbReference>
<evidence type="ECO:0000259" key="5">
    <source>
        <dbReference type="PROSITE" id="PS51352"/>
    </source>
</evidence>
<evidence type="ECO:0000256" key="4">
    <source>
        <dbReference type="ARBA" id="ARBA00023284"/>
    </source>
</evidence>
<dbReference type="EMBL" id="FOLE01000003">
    <property type="protein sequence ID" value="SFC20155.1"/>
    <property type="molecule type" value="Genomic_DNA"/>
</dbReference>
<dbReference type="PROSITE" id="PS00194">
    <property type="entry name" value="THIOREDOXIN_1"/>
    <property type="match status" value="1"/>
</dbReference>